<organism evidence="1 2">
    <name type="scientific">Bacteroides ovatus (strain ATCC 8483 / DSM 1896 / JCM 5824 / BCRC 10623 / CCUG 4943 / NCTC 11153)</name>
    <dbReference type="NCBI Taxonomy" id="411476"/>
    <lineage>
        <taxon>Bacteria</taxon>
        <taxon>Pseudomonadati</taxon>
        <taxon>Bacteroidota</taxon>
        <taxon>Bacteroidia</taxon>
        <taxon>Bacteroidales</taxon>
        <taxon>Bacteroidaceae</taxon>
        <taxon>Bacteroides</taxon>
    </lineage>
</organism>
<reference evidence="1 2" key="1">
    <citation type="submission" date="2007-03" db="EMBL/GenBank/DDBJ databases">
        <authorList>
            <person name="Fulton L."/>
            <person name="Clifton S."/>
            <person name="Fulton B."/>
            <person name="Xu J."/>
            <person name="Minx P."/>
            <person name="Pepin K.H."/>
            <person name="Johnson M."/>
            <person name="Thiruvilangam P."/>
            <person name="Bhonagiri V."/>
            <person name="Nash W.E."/>
            <person name="Mardis E.R."/>
            <person name="Wilson R.K."/>
        </authorList>
    </citation>
    <scope>NUCLEOTIDE SEQUENCE [LARGE SCALE GENOMIC DNA]</scope>
    <source>
        <strain evidence="2">ATCC 8483 / DSM 1896 / JCM 5824 / BCRC 10623 / CCUG 4943 / NCTC 11153</strain>
    </source>
</reference>
<reference evidence="2" key="2">
    <citation type="submission" date="2007-04" db="EMBL/GenBank/DDBJ databases">
        <title>Draft genome sequence of Bacteroides ovatus (ATCC 8483).</title>
        <authorList>
            <person name="Sudarsanam P."/>
            <person name="Ley R."/>
            <person name="Guruge J."/>
            <person name="Turnbaugh P.J."/>
            <person name="Mahowald M."/>
            <person name="Liep D."/>
            <person name="Gordon J."/>
        </authorList>
    </citation>
    <scope>NUCLEOTIDE SEQUENCE [LARGE SCALE GENOMIC DNA]</scope>
    <source>
        <strain evidence="2">ATCC 8483 / DSM 1896 / JCM 5824 / BCRC 10623 / CCUG 4943 / NCTC 11153</strain>
    </source>
</reference>
<protein>
    <submittedName>
        <fullName evidence="1">Uncharacterized protein</fullName>
    </submittedName>
</protein>
<gene>
    <name evidence="1" type="ORF">BACOVA_02810</name>
</gene>
<evidence type="ECO:0000313" key="1">
    <source>
        <dbReference type="EMBL" id="EDO11600.1"/>
    </source>
</evidence>
<dbReference type="AlphaFoldDB" id="A0AAN3D971"/>
<comment type="caution">
    <text evidence="1">The sequence shown here is derived from an EMBL/GenBank/DDBJ whole genome shotgun (WGS) entry which is preliminary data.</text>
</comment>
<proteinExistence type="predicted"/>
<name>A0AAN3D971_BACO1</name>
<dbReference type="EMBL" id="AAXF02000049">
    <property type="protein sequence ID" value="EDO11600.1"/>
    <property type="molecule type" value="Genomic_DNA"/>
</dbReference>
<sequence>MFILNINPVDKTIVLFYRSLFLYLCSVRCRTINLEVCI</sequence>
<accession>A0AAN3D971</accession>
<evidence type="ECO:0000313" key="2">
    <source>
        <dbReference type="Proteomes" id="UP000005475"/>
    </source>
</evidence>
<dbReference type="Proteomes" id="UP000005475">
    <property type="component" value="Unassembled WGS sequence"/>
</dbReference>